<feature type="domain" description="M23ase beta-sheet core" evidence="2">
    <location>
        <begin position="206"/>
        <end position="302"/>
    </location>
</feature>
<dbReference type="EC" id="3.4.24.-" evidence="3"/>
<dbReference type="Pfam" id="PF01551">
    <property type="entry name" value="Peptidase_M23"/>
    <property type="match status" value="1"/>
</dbReference>
<dbReference type="PANTHER" id="PTHR21666">
    <property type="entry name" value="PEPTIDASE-RELATED"/>
    <property type="match status" value="1"/>
</dbReference>
<dbReference type="RefSeq" id="WP_381420817.1">
    <property type="nucleotide sequence ID" value="NZ_JBHSDH010000010.1"/>
</dbReference>
<evidence type="ECO:0000313" key="3">
    <source>
        <dbReference type="EMBL" id="MFC4291210.1"/>
    </source>
</evidence>
<accession>A0ABV8RDC4</accession>
<comment type="caution">
    <text evidence="3">The sequence shown here is derived from an EMBL/GenBank/DDBJ whole genome shotgun (WGS) entry which is preliminary data.</text>
</comment>
<evidence type="ECO:0000313" key="4">
    <source>
        <dbReference type="Proteomes" id="UP001595887"/>
    </source>
</evidence>
<dbReference type="EMBL" id="JBHSDH010000010">
    <property type="protein sequence ID" value="MFC4291210.1"/>
    <property type="molecule type" value="Genomic_DNA"/>
</dbReference>
<protein>
    <submittedName>
        <fullName evidence="3">M23 family metallopeptidase</fullName>
        <ecNumber evidence="3">3.4.24.-</ecNumber>
    </submittedName>
</protein>
<dbReference type="PANTHER" id="PTHR21666:SF285">
    <property type="entry name" value="M23 FAMILY METALLOPEPTIDASE"/>
    <property type="match status" value="1"/>
</dbReference>
<dbReference type="InterPro" id="IPR050570">
    <property type="entry name" value="Cell_wall_metabolism_enzyme"/>
</dbReference>
<keyword evidence="3" id="KW-0378">Hydrolase</keyword>
<evidence type="ECO:0000256" key="1">
    <source>
        <dbReference type="SAM" id="SignalP"/>
    </source>
</evidence>
<organism evidence="3 4">
    <name type="scientific">Sphingorhabdus arenilitoris</name>
    <dbReference type="NCBI Taxonomy" id="1490041"/>
    <lineage>
        <taxon>Bacteria</taxon>
        <taxon>Pseudomonadati</taxon>
        <taxon>Pseudomonadota</taxon>
        <taxon>Alphaproteobacteria</taxon>
        <taxon>Sphingomonadales</taxon>
        <taxon>Sphingomonadaceae</taxon>
        <taxon>Sphingorhabdus</taxon>
    </lineage>
</organism>
<feature type="signal peptide" evidence="1">
    <location>
        <begin position="1"/>
        <end position="24"/>
    </location>
</feature>
<keyword evidence="4" id="KW-1185">Reference proteome</keyword>
<name>A0ABV8RDC4_9SPHN</name>
<feature type="chain" id="PRO_5046084915" evidence="1">
    <location>
        <begin position="25"/>
        <end position="309"/>
    </location>
</feature>
<gene>
    <name evidence="3" type="ORF">ACFOWX_02150</name>
</gene>
<dbReference type="CDD" id="cd12797">
    <property type="entry name" value="M23_peptidase"/>
    <property type="match status" value="1"/>
</dbReference>
<proteinExistence type="predicted"/>
<dbReference type="Gene3D" id="2.70.70.10">
    <property type="entry name" value="Glucose Permease (Domain IIA)"/>
    <property type="match status" value="1"/>
</dbReference>
<dbReference type="InterPro" id="IPR011055">
    <property type="entry name" value="Dup_hybrid_motif"/>
</dbReference>
<dbReference type="GO" id="GO:0016787">
    <property type="term" value="F:hydrolase activity"/>
    <property type="evidence" value="ECO:0007669"/>
    <property type="project" value="UniProtKB-KW"/>
</dbReference>
<keyword evidence="1" id="KW-0732">Signal</keyword>
<sequence length="309" mass="32234">MMAFGKGMSVFAVLSMAAAANCTASPPAKSAAAEQVAAAAAAPVSSVAAEAEPGEVSRSAFWLASEPVQGAVILGRAPTGATNIRFDGKLVAAAPDGFFLLGFDRDAPATLMLTADLTGGGKVTKELMVAGGDWRLEYINAPYRGGAKSSEEFQRRRGAELAQIAAARTQSNDSDGWRQEFIWPVQGRLSGLFGAQRIYQGKPGTYHGGMDIAAANGTPFVAPADGVVILAAESPFTLEGNLLMIDHGMGLNSAFLHCSELLVKNGDVVKQGQVIGKVGVTGRATGPHLHWGMKWNDARVDPKLILPAR</sequence>
<dbReference type="Proteomes" id="UP001595887">
    <property type="component" value="Unassembled WGS sequence"/>
</dbReference>
<evidence type="ECO:0000259" key="2">
    <source>
        <dbReference type="Pfam" id="PF01551"/>
    </source>
</evidence>
<dbReference type="InterPro" id="IPR016047">
    <property type="entry name" value="M23ase_b-sheet_dom"/>
</dbReference>
<dbReference type="SUPFAM" id="SSF51261">
    <property type="entry name" value="Duplicated hybrid motif"/>
    <property type="match status" value="1"/>
</dbReference>
<reference evidence="4" key="1">
    <citation type="journal article" date="2019" name="Int. J. Syst. Evol. Microbiol.">
        <title>The Global Catalogue of Microorganisms (GCM) 10K type strain sequencing project: providing services to taxonomists for standard genome sequencing and annotation.</title>
        <authorList>
            <consortium name="The Broad Institute Genomics Platform"/>
            <consortium name="The Broad Institute Genome Sequencing Center for Infectious Disease"/>
            <person name="Wu L."/>
            <person name="Ma J."/>
        </authorList>
    </citation>
    <scope>NUCLEOTIDE SEQUENCE [LARGE SCALE GENOMIC DNA]</scope>
    <source>
        <strain evidence="4">CECT 8531</strain>
    </source>
</reference>